<gene>
    <name evidence="14" type="ORF">HMPREF2137_05465</name>
</gene>
<dbReference type="Gene3D" id="1.10.10.60">
    <property type="entry name" value="Homeodomain-like"/>
    <property type="match status" value="1"/>
</dbReference>
<dbReference type="PRINTS" id="PR00344">
    <property type="entry name" value="BCTRLSENSOR"/>
</dbReference>
<keyword evidence="10" id="KW-1133">Transmembrane helix</keyword>
<keyword evidence="9" id="KW-0175">Coiled coil</keyword>
<dbReference type="Gene3D" id="3.40.50.2300">
    <property type="match status" value="1"/>
</dbReference>
<dbReference type="OrthoDB" id="1116352at2"/>
<feature type="transmembrane region" description="Helical" evidence="10">
    <location>
        <begin position="401"/>
        <end position="424"/>
    </location>
</feature>
<dbReference type="GO" id="GO:0043565">
    <property type="term" value="F:sequence-specific DNA binding"/>
    <property type="evidence" value="ECO:0007669"/>
    <property type="project" value="InterPro"/>
</dbReference>
<keyword evidence="5" id="KW-0418">Kinase</keyword>
<dbReference type="SUPFAM" id="SSF52172">
    <property type="entry name" value="CheY-like"/>
    <property type="match status" value="1"/>
</dbReference>
<keyword evidence="7" id="KW-0804">Transcription</keyword>
<dbReference type="SUPFAM" id="SSF47384">
    <property type="entry name" value="Homodimeric domain of signal transducing histidine kinase"/>
    <property type="match status" value="1"/>
</dbReference>
<feature type="coiled-coil region" evidence="9">
    <location>
        <begin position="54"/>
        <end position="81"/>
    </location>
</feature>
<evidence type="ECO:0000256" key="4">
    <source>
        <dbReference type="ARBA" id="ARBA00022679"/>
    </source>
</evidence>
<dbReference type="Pfam" id="PF13424">
    <property type="entry name" value="TPR_12"/>
    <property type="match status" value="1"/>
</dbReference>
<name>A0A095ZK44_9BACT</name>
<dbReference type="RefSeq" id="WP_052042728.1">
    <property type="nucleotide sequence ID" value="NZ_JRNN01000059.1"/>
</dbReference>
<evidence type="ECO:0000256" key="3">
    <source>
        <dbReference type="ARBA" id="ARBA00022553"/>
    </source>
</evidence>
<organism evidence="14 15">
    <name type="scientific">Hoylesella buccalis DNF00853</name>
    <dbReference type="NCBI Taxonomy" id="1401074"/>
    <lineage>
        <taxon>Bacteria</taxon>
        <taxon>Pseudomonadati</taxon>
        <taxon>Bacteroidota</taxon>
        <taxon>Bacteroidia</taxon>
        <taxon>Bacteroidales</taxon>
        <taxon>Prevotellaceae</taxon>
        <taxon>Hoylesella</taxon>
    </lineage>
</organism>
<dbReference type="InterPro" id="IPR001789">
    <property type="entry name" value="Sig_transdc_resp-reg_receiver"/>
</dbReference>
<dbReference type="EMBL" id="JRNN01000059">
    <property type="protein sequence ID" value="KGF35073.1"/>
    <property type="molecule type" value="Genomic_DNA"/>
</dbReference>
<protein>
    <recommendedName>
        <fullName evidence="2">histidine kinase</fullName>
        <ecNumber evidence="2">2.7.13.3</ecNumber>
    </recommendedName>
</protein>
<comment type="catalytic activity">
    <reaction evidence="1">
        <text>ATP + protein L-histidine = ADP + protein N-phospho-L-histidine.</text>
        <dbReference type="EC" id="2.7.13.3"/>
    </reaction>
</comment>
<dbReference type="InterPro" id="IPR003661">
    <property type="entry name" value="HisK_dim/P_dom"/>
</dbReference>
<evidence type="ECO:0000259" key="12">
    <source>
        <dbReference type="PROSITE" id="PS50109"/>
    </source>
</evidence>
<dbReference type="Pfam" id="PF12833">
    <property type="entry name" value="HTH_18"/>
    <property type="match status" value="1"/>
</dbReference>
<evidence type="ECO:0000313" key="14">
    <source>
        <dbReference type="EMBL" id="KGF35073.1"/>
    </source>
</evidence>
<dbReference type="PANTHER" id="PTHR43547:SF2">
    <property type="entry name" value="HYBRID SIGNAL TRANSDUCTION HISTIDINE KINASE C"/>
    <property type="match status" value="1"/>
</dbReference>
<evidence type="ECO:0000256" key="7">
    <source>
        <dbReference type="ARBA" id="ARBA00023163"/>
    </source>
</evidence>
<dbReference type="SMART" id="SM00388">
    <property type="entry name" value="HisKA"/>
    <property type="match status" value="1"/>
</dbReference>
<dbReference type="InterPro" id="IPR005467">
    <property type="entry name" value="His_kinase_dom"/>
</dbReference>
<evidence type="ECO:0000256" key="10">
    <source>
        <dbReference type="SAM" id="Phobius"/>
    </source>
</evidence>
<dbReference type="SMART" id="SM00448">
    <property type="entry name" value="REC"/>
    <property type="match status" value="1"/>
</dbReference>
<dbReference type="Gene3D" id="1.25.40.10">
    <property type="entry name" value="Tetratricopeptide repeat domain"/>
    <property type="match status" value="2"/>
</dbReference>
<dbReference type="Pfam" id="PF00072">
    <property type="entry name" value="Response_reg"/>
    <property type="match status" value="1"/>
</dbReference>
<dbReference type="Pfam" id="PF02518">
    <property type="entry name" value="HATPase_c"/>
    <property type="match status" value="1"/>
</dbReference>
<dbReference type="CDD" id="cd17574">
    <property type="entry name" value="REC_OmpR"/>
    <property type="match status" value="1"/>
</dbReference>
<dbReference type="SMART" id="SM00387">
    <property type="entry name" value="HATPase_c"/>
    <property type="match status" value="1"/>
</dbReference>
<dbReference type="InterPro" id="IPR004358">
    <property type="entry name" value="Sig_transdc_His_kin-like_C"/>
</dbReference>
<keyword evidence="3 8" id="KW-0597">Phosphoprotein</keyword>
<feature type="domain" description="HTH araC/xylS-type" evidence="11">
    <location>
        <begin position="851"/>
        <end position="951"/>
    </location>
</feature>
<dbReference type="SMART" id="SM00342">
    <property type="entry name" value="HTH_ARAC"/>
    <property type="match status" value="1"/>
</dbReference>
<dbReference type="GO" id="GO:0003700">
    <property type="term" value="F:DNA-binding transcription factor activity"/>
    <property type="evidence" value="ECO:0007669"/>
    <property type="project" value="InterPro"/>
</dbReference>
<dbReference type="SUPFAM" id="SSF55874">
    <property type="entry name" value="ATPase domain of HSP90 chaperone/DNA topoisomerase II/histidine kinase"/>
    <property type="match status" value="1"/>
</dbReference>
<dbReference type="CDD" id="cd00082">
    <property type="entry name" value="HisKA"/>
    <property type="match status" value="1"/>
</dbReference>
<dbReference type="Proteomes" id="UP000029556">
    <property type="component" value="Unassembled WGS sequence"/>
</dbReference>
<evidence type="ECO:0000256" key="9">
    <source>
        <dbReference type="SAM" id="Coils"/>
    </source>
</evidence>
<feature type="domain" description="Histidine kinase" evidence="12">
    <location>
        <begin position="447"/>
        <end position="663"/>
    </location>
</feature>
<keyword evidence="6" id="KW-0805">Transcription regulation</keyword>
<keyword evidence="10" id="KW-0812">Transmembrane</keyword>
<dbReference type="CDD" id="cd00075">
    <property type="entry name" value="HATPase"/>
    <property type="match status" value="1"/>
</dbReference>
<evidence type="ECO:0000256" key="5">
    <source>
        <dbReference type="ARBA" id="ARBA00022777"/>
    </source>
</evidence>
<evidence type="ECO:0000259" key="11">
    <source>
        <dbReference type="PROSITE" id="PS01124"/>
    </source>
</evidence>
<dbReference type="InterPro" id="IPR019734">
    <property type="entry name" value="TPR_rpt"/>
</dbReference>
<feature type="modified residue" description="4-aspartylphosphate" evidence="8">
    <location>
        <position position="751"/>
    </location>
</feature>
<dbReference type="InterPro" id="IPR003594">
    <property type="entry name" value="HATPase_dom"/>
</dbReference>
<dbReference type="EC" id="2.7.13.3" evidence="2"/>
<comment type="caution">
    <text evidence="14">The sequence shown here is derived from an EMBL/GenBank/DDBJ whole genome shotgun (WGS) entry which is preliminary data.</text>
</comment>
<dbReference type="PROSITE" id="PS50110">
    <property type="entry name" value="RESPONSE_REGULATORY"/>
    <property type="match status" value="1"/>
</dbReference>
<dbReference type="SMART" id="SM00028">
    <property type="entry name" value="TPR"/>
    <property type="match status" value="6"/>
</dbReference>
<evidence type="ECO:0000256" key="2">
    <source>
        <dbReference type="ARBA" id="ARBA00012438"/>
    </source>
</evidence>
<evidence type="ECO:0000313" key="15">
    <source>
        <dbReference type="Proteomes" id="UP000029556"/>
    </source>
</evidence>
<dbReference type="PROSITE" id="PS50109">
    <property type="entry name" value="HIS_KIN"/>
    <property type="match status" value="1"/>
</dbReference>
<evidence type="ECO:0000256" key="1">
    <source>
        <dbReference type="ARBA" id="ARBA00000085"/>
    </source>
</evidence>
<dbReference type="Gene3D" id="1.10.287.130">
    <property type="match status" value="1"/>
</dbReference>
<keyword evidence="10" id="KW-0472">Membrane</keyword>
<sequence>MNRNKSYGTHRKVNIKQLLTSFCMFLLTMSMLIGCSRSQEKVKATFEKEQLEKELKTLGRIDSLQRRLEQYREEHNQGAMMLCYRFLGAAYRDSSKFAQALTAHQKEYEIACEQADTLEAIVALNQTGTDYRRIGALEEASSAHYQALNLCDQYSDHTSFKFQKNRVVSLNGIGNVHLTLDNVEAAENAFRMALDGEKKLGSALGQAINYANLGSLLESKEKIDSARWYYKRSMQLNQKAGSRLGVALCWLHLGRLEEKAGQWDQAIAKYQHAEEILKSVGDQWHWMEAAISLIRANIDKGDLAMASRYMKEAEPVAQQLGAWEDLEALYHEKSKMCFKRGDNKQAFIHYKKSQAYRDSLISEKKIQHIQNIRIKYERESKEKQMLAMKRDIEQERLIKRVFLLSGLCIISLCAVIIVFLWYVIRIRSKNHKMQVQIQQAKDHFFMNITHEFRTPLTIILGFGRQMTDGTLTTKEELKKAGGMILRQGNGLLDLVNQLLDIAKEKSVVNQPLYRHGDAVTYIRMLAECHQILAQDKNIEFLFTAKQSTVMMDFIPSYLTKIVRNLLSNAIKFTPPHGMVRASVEVEKDKLKLVVRDNGQGIPSDDIPYIFDLFYQSQNPSADVGSGVGLALTKQLVEAMNGTIEVESKVGVGTTFTVSLPLKATRQDAVIKPIEVYEQEKPNYNQESEESVEELKAAHENAVSVLVVEDNTDVARYIGMQIGHEYQLYFAHDGVEGLEKALSLMPDLILTDLLMPRKDGLEMCREIKMSEVLNHIPVIMITARSTDADKLKGLEAGADAYLIKPFSADELKLRIRNLIKQREVMREKYALSSNVHVNNMTALNKLDKEFLHKFIDYVYAHMNNGTVSVESVAADLCMTPKQLRSKTVAITGENPSAYIQKIRLEKAQRMLKVEPDMSIGEIALKCGFEDFAYFSRVFKKKYGVMPSQYRRLPS</sequence>
<dbReference type="InterPro" id="IPR018060">
    <property type="entry name" value="HTH_AraC"/>
</dbReference>
<dbReference type="SUPFAM" id="SSF46689">
    <property type="entry name" value="Homeodomain-like"/>
    <property type="match status" value="1"/>
</dbReference>
<proteinExistence type="predicted"/>
<dbReference type="InterPro" id="IPR011990">
    <property type="entry name" value="TPR-like_helical_dom_sf"/>
</dbReference>
<dbReference type="PROSITE" id="PS01124">
    <property type="entry name" value="HTH_ARAC_FAMILY_2"/>
    <property type="match status" value="1"/>
</dbReference>
<dbReference type="Pfam" id="PF00512">
    <property type="entry name" value="HisKA"/>
    <property type="match status" value="1"/>
</dbReference>
<reference evidence="14 15" key="1">
    <citation type="submission" date="2014-07" db="EMBL/GenBank/DDBJ databases">
        <authorList>
            <person name="McCorrison J."/>
            <person name="Sanka R."/>
            <person name="Torralba M."/>
            <person name="Gillis M."/>
            <person name="Haft D.H."/>
            <person name="Methe B."/>
            <person name="Sutton G."/>
            <person name="Nelson K.E."/>
        </authorList>
    </citation>
    <scope>NUCLEOTIDE SEQUENCE [LARGE SCALE GENOMIC DNA]</scope>
    <source>
        <strain evidence="14 15">DNF00853</strain>
    </source>
</reference>
<keyword evidence="4" id="KW-0808">Transferase</keyword>
<dbReference type="PROSITE" id="PS51257">
    <property type="entry name" value="PROKAR_LIPOPROTEIN"/>
    <property type="match status" value="1"/>
</dbReference>
<dbReference type="FunFam" id="3.30.565.10:FF:000006">
    <property type="entry name" value="Sensor histidine kinase WalK"/>
    <property type="match status" value="1"/>
</dbReference>
<evidence type="ECO:0000259" key="13">
    <source>
        <dbReference type="PROSITE" id="PS50110"/>
    </source>
</evidence>
<dbReference type="PANTHER" id="PTHR43547">
    <property type="entry name" value="TWO-COMPONENT HISTIDINE KINASE"/>
    <property type="match status" value="1"/>
</dbReference>
<feature type="domain" description="Response regulatory" evidence="13">
    <location>
        <begin position="703"/>
        <end position="818"/>
    </location>
</feature>
<dbReference type="GO" id="GO:0000155">
    <property type="term" value="F:phosphorelay sensor kinase activity"/>
    <property type="evidence" value="ECO:0007669"/>
    <property type="project" value="InterPro"/>
</dbReference>
<dbReference type="InterPro" id="IPR011006">
    <property type="entry name" value="CheY-like_superfamily"/>
</dbReference>
<dbReference type="InterPro" id="IPR009057">
    <property type="entry name" value="Homeodomain-like_sf"/>
</dbReference>
<dbReference type="InterPro" id="IPR036890">
    <property type="entry name" value="HATPase_C_sf"/>
</dbReference>
<evidence type="ECO:0000256" key="6">
    <source>
        <dbReference type="ARBA" id="ARBA00023015"/>
    </source>
</evidence>
<dbReference type="InterPro" id="IPR036097">
    <property type="entry name" value="HisK_dim/P_sf"/>
</dbReference>
<dbReference type="SUPFAM" id="SSF48452">
    <property type="entry name" value="TPR-like"/>
    <property type="match status" value="2"/>
</dbReference>
<dbReference type="Gene3D" id="3.30.565.10">
    <property type="entry name" value="Histidine kinase-like ATPase, C-terminal domain"/>
    <property type="match status" value="1"/>
</dbReference>
<evidence type="ECO:0000256" key="8">
    <source>
        <dbReference type="PROSITE-ProRule" id="PRU00169"/>
    </source>
</evidence>
<dbReference type="AlphaFoldDB" id="A0A095ZK44"/>
<accession>A0A095ZK44</accession>